<reference evidence="2 3" key="1">
    <citation type="journal article" date="2016" name="G3 (Bethesda)">
        <title>First Draft Assembly and Annotation of the Genome of a California Endemic Oak Quercus lobata Nee (Fagaceae).</title>
        <authorList>
            <person name="Sork V.L."/>
            <person name="Fitz-Gibbon S.T."/>
            <person name="Puiu D."/>
            <person name="Crepeau M."/>
            <person name="Gugger P.F."/>
            <person name="Sherman R."/>
            <person name="Stevens K."/>
            <person name="Langley C.H."/>
            <person name="Pellegrini M."/>
            <person name="Salzberg S.L."/>
        </authorList>
    </citation>
    <scope>NUCLEOTIDE SEQUENCE [LARGE SCALE GENOMIC DNA]</scope>
    <source>
        <strain evidence="2 3">cv. SW786</strain>
    </source>
</reference>
<dbReference type="AlphaFoldDB" id="A0A7N2KLY9"/>
<sequence length="119" mass="13834">MTEKEKEIKQSLFEDWQRQLETNVEKLTIIIEQRFQSFDQYAEDEVQELRMISAENCMNALRMICWVPSSVAPYMLKGVGKASELLVCRDTKADDTEKNFIKMKGTMEPYQQPSSGIKS</sequence>
<keyword evidence="3" id="KW-1185">Reference proteome</keyword>
<dbReference type="InterPro" id="IPR045840">
    <property type="entry name" value="Ariadne"/>
</dbReference>
<dbReference type="Pfam" id="PF19422">
    <property type="entry name" value="Ariadne"/>
    <property type="match status" value="1"/>
</dbReference>
<dbReference type="Gramene" id="QL01p012161:mrna">
    <property type="protein sequence ID" value="QL01p012161:mrna:CDS:1"/>
    <property type="gene ID" value="QL01p012161"/>
</dbReference>
<evidence type="ECO:0000313" key="2">
    <source>
        <dbReference type="EnsemblPlants" id="QL01p012161:mrna:CDS:1"/>
    </source>
</evidence>
<evidence type="ECO:0000313" key="3">
    <source>
        <dbReference type="Proteomes" id="UP000594261"/>
    </source>
</evidence>
<organism evidence="2 3">
    <name type="scientific">Quercus lobata</name>
    <name type="common">Valley oak</name>
    <dbReference type="NCBI Taxonomy" id="97700"/>
    <lineage>
        <taxon>Eukaryota</taxon>
        <taxon>Viridiplantae</taxon>
        <taxon>Streptophyta</taxon>
        <taxon>Embryophyta</taxon>
        <taxon>Tracheophyta</taxon>
        <taxon>Spermatophyta</taxon>
        <taxon>Magnoliopsida</taxon>
        <taxon>eudicotyledons</taxon>
        <taxon>Gunneridae</taxon>
        <taxon>Pentapetalae</taxon>
        <taxon>rosids</taxon>
        <taxon>fabids</taxon>
        <taxon>Fagales</taxon>
        <taxon>Fagaceae</taxon>
        <taxon>Quercus</taxon>
    </lineage>
</organism>
<feature type="domain" description="Ariadne" evidence="1">
    <location>
        <begin position="1"/>
        <end position="104"/>
    </location>
</feature>
<evidence type="ECO:0000259" key="1">
    <source>
        <dbReference type="Pfam" id="PF19422"/>
    </source>
</evidence>
<dbReference type="EnsemblPlants" id="QL01p012161:mrna">
    <property type="protein sequence ID" value="QL01p012161:mrna:CDS:1"/>
    <property type="gene ID" value="QL01p012161"/>
</dbReference>
<dbReference type="EMBL" id="LRBV02000001">
    <property type="status" value="NOT_ANNOTATED_CDS"/>
    <property type="molecule type" value="Genomic_DNA"/>
</dbReference>
<accession>A0A7N2KLY9</accession>
<protein>
    <recommendedName>
        <fullName evidence="1">Ariadne domain-containing protein</fullName>
    </recommendedName>
</protein>
<dbReference type="Proteomes" id="UP000594261">
    <property type="component" value="Chromosome 1"/>
</dbReference>
<dbReference type="InParanoid" id="A0A7N2KLY9"/>
<proteinExistence type="predicted"/>
<name>A0A7N2KLY9_QUELO</name>
<reference evidence="2" key="2">
    <citation type="submission" date="2021-01" db="UniProtKB">
        <authorList>
            <consortium name="EnsemblPlants"/>
        </authorList>
    </citation>
    <scope>IDENTIFICATION</scope>
</reference>